<evidence type="ECO:0000313" key="3">
    <source>
        <dbReference type="Proteomes" id="UP000016935"/>
    </source>
</evidence>
<dbReference type="PANTHER" id="PTHR37844">
    <property type="entry name" value="SER/THR PROTEIN PHOSPHATASE SUPERFAMILY (AFU_ORTHOLOGUE AFUA_1G14840)"/>
    <property type="match status" value="1"/>
</dbReference>
<evidence type="ECO:0000313" key="2">
    <source>
        <dbReference type="EMBL" id="EOA83483.1"/>
    </source>
</evidence>
<dbReference type="RefSeq" id="XP_008029187.1">
    <property type="nucleotide sequence ID" value="XM_008030996.1"/>
</dbReference>
<sequence>MAFFTPQFQIVSDLHLETPLTAPQYASFRFSVQADNLLLLGDIGLVVDAGLFQFLRRILEQNRGCSIFYVLGNHEPYRTTYEHAHKLLRDFEMEAKNDFGGRFKFLCRNRYDLNETITILGCTLWSAVQQDQESDIASRSTDLNSERGIQQWSLDQHREEHQKDLAWLNSQVSTIEEHEPHRQIVIATHYSPTVDPRANDPRHEGSSVSSNFVTDLSGESCWLSPMVKLWAFGHMHYSCCFRDEATGKLVVANQRGYAGLGAGRKKPGIKVKVVEAGKEGWEVVEKRRSEEEQIQTKNAEAEIPVDKAGPTINVDKPKVSILHRVSKRVQCFRGLKRKSS</sequence>
<dbReference type="InterPro" id="IPR004843">
    <property type="entry name" value="Calcineurin-like_PHP"/>
</dbReference>
<organism evidence="2 3">
    <name type="scientific">Exserohilum turcicum (strain 28A)</name>
    <name type="common">Northern leaf blight fungus</name>
    <name type="synonym">Setosphaeria turcica</name>
    <dbReference type="NCBI Taxonomy" id="671987"/>
    <lineage>
        <taxon>Eukaryota</taxon>
        <taxon>Fungi</taxon>
        <taxon>Dikarya</taxon>
        <taxon>Ascomycota</taxon>
        <taxon>Pezizomycotina</taxon>
        <taxon>Dothideomycetes</taxon>
        <taxon>Pleosporomycetidae</taxon>
        <taxon>Pleosporales</taxon>
        <taxon>Pleosporineae</taxon>
        <taxon>Pleosporaceae</taxon>
        <taxon>Exserohilum</taxon>
    </lineage>
</organism>
<keyword evidence="3" id="KW-1185">Reference proteome</keyword>
<dbReference type="Gene3D" id="3.60.21.10">
    <property type="match status" value="1"/>
</dbReference>
<dbReference type="PANTHER" id="PTHR37844:SF2">
    <property type="entry name" value="SER_THR PROTEIN PHOSPHATASE SUPERFAMILY (AFU_ORTHOLOGUE AFUA_1G14840)"/>
    <property type="match status" value="1"/>
</dbReference>
<gene>
    <name evidence="2" type="ORF">SETTUDRAFT_94000</name>
</gene>
<dbReference type="GO" id="GO:0016787">
    <property type="term" value="F:hydrolase activity"/>
    <property type="evidence" value="ECO:0007669"/>
    <property type="project" value="InterPro"/>
</dbReference>
<dbReference type="HOGENOM" id="CLU_060372_0_1_1"/>
<dbReference type="eggNOG" id="ENOG502RZN8">
    <property type="taxonomic scope" value="Eukaryota"/>
</dbReference>
<dbReference type="EMBL" id="KB908833">
    <property type="protein sequence ID" value="EOA83483.1"/>
    <property type="molecule type" value="Genomic_DNA"/>
</dbReference>
<dbReference type="AlphaFoldDB" id="R0JQP4"/>
<dbReference type="SUPFAM" id="SSF56300">
    <property type="entry name" value="Metallo-dependent phosphatases"/>
    <property type="match status" value="1"/>
</dbReference>
<protein>
    <recommendedName>
        <fullName evidence="1">Calcineurin-like phosphoesterase domain-containing protein</fullName>
    </recommendedName>
</protein>
<reference evidence="2 3" key="2">
    <citation type="journal article" date="2013" name="PLoS Genet.">
        <title>Comparative genome structure, secondary metabolite, and effector coding capacity across Cochliobolus pathogens.</title>
        <authorList>
            <person name="Condon B.J."/>
            <person name="Leng Y."/>
            <person name="Wu D."/>
            <person name="Bushley K.E."/>
            <person name="Ohm R.A."/>
            <person name="Otillar R."/>
            <person name="Martin J."/>
            <person name="Schackwitz W."/>
            <person name="Grimwood J."/>
            <person name="MohdZainudin N."/>
            <person name="Xue C."/>
            <person name="Wang R."/>
            <person name="Manning V.A."/>
            <person name="Dhillon B."/>
            <person name="Tu Z.J."/>
            <person name="Steffenson B.J."/>
            <person name="Salamov A."/>
            <person name="Sun H."/>
            <person name="Lowry S."/>
            <person name="LaButti K."/>
            <person name="Han J."/>
            <person name="Copeland A."/>
            <person name="Lindquist E."/>
            <person name="Barry K."/>
            <person name="Schmutz J."/>
            <person name="Baker S.E."/>
            <person name="Ciuffetti L.M."/>
            <person name="Grigoriev I.V."/>
            <person name="Zhong S."/>
            <person name="Turgeon B.G."/>
        </authorList>
    </citation>
    <scope>NUCLEOTIDE SEQUENCE [LARGE SCALE GENOMIC DNA]</scope>
    <source>
        <strain evidence="3">28A</strain>
    </source>
</reference>
<proteinExistence type="predicted"/>
<dbReference type="Proteomes" id="UP000016935">
    <property type="component" value="Unassembled WGS sequence"/>
</dbReference>
<feature type="domain" description="Calcineurin-like phosphoesterase" evidence="1">
    <location>
        <begin position="10"/>
        <end position="237"/>
    </location>
</feature>
<evidence type="ECO:0000259" key="1">
    <source>
        <dbReference type="Pfam" id="PF00149"/>
    </source>
</evidence>
<dbReference type="InterPro" id="IPR029052">
    <property type="entry name" value="Metallo-depent_PP-like"/>
</dbReference>
<dbReference type="Pfam" id="PF00149">
    <property type="entry name" value="Metallophos"/>
    <property type="match status" value="1"/>
</dbReference>
<name>R0JQP4_EXST2</name>
<accession>R0JQP4</accession>
<reference evidence="2 3" key="1">
    <citation type="journal article" date="2012" name="PLoS Pathog.">
        <title>Diverse lifestyles and strategies of plant pathogenesis encoded in the genomes of eighteen Dothideomycetes fungi.</title>
        <authorList>
            <person name="Ohm R.A."/>
            <person name="Feau N."/>
            <person name="Henrissat B."/>
            <person name="Schoch C.L."/>
            <person name="Horwitz B.A."/>
            <person name="Barry K.W."/>
            <person name="Condon B.J."/>
            <person name="Copeland A.C."/>
            <person name="Dhillon B."/>
            <person name="Glaser F."/>
            <person name="Hesse C.N."/>
            <person name="Kosti I."/>
            <person name="LaButti K."/>
            <person name="Lindquist E.A."/>
            <person name="Lucas S."/>
            <person name="Salamov A.A."/>
            <person name="Bradshaw R.E."/>
            <person name="Ciuffetti L."/>
            <person name="Hamelin R.C."/>
            <person name="Kema G.H.J."/>
            <person name="Lawrence C."/>
            <person name="Scott J.A."/>
            <person name="Spatafora J.W."/>
            <person name="Turgeon B.G."/>
            <person name="de Wit P.J.G.M."/>
            <person name="Zhong S."/>
            <person name="Goodwin S.B."/>
            <person name="Grigoriev I.V."/>
        </authorList>
    </citation>
    <scope>NUCLEOTIDE SEQUENCE [LARGE SCALE GENOMIC DNA]</scope>
    <source>
        <strain evidence="3">28A</strain>
    </source>
</reference>
<dbReference type="GeneID" id="19406073"/>
<dbReference type="OrthoDB" id="550558at2759"/>